<dbReference type="STRING" id="4529.A0A0E0NWJ0"/>
<evidence type="ECO:0000313" key="12">
    <source>
        <dbReference type="EnsemblPlants" id="ORUFI03G22090.1"/>
    </source>
</evidence>
<keyword evidence="8" id="KW-0811">Translocation</keyword>
<keyword evidence="10" id="KW-0472">Membrane</keyword>
<evidence type="ECO:0000256" key="7">
    <source>
        <dbReference type="ARBA" id="ARBA00022989"/>
    </source>
</evidence>
<evidence type="ECO:0000256" key="10">
    <source>
        <dbReference type="ARBA" id="ARBA00023136"/>
    </source>
</evidence>
<comment type="subcellular location">
    <subcellularLocation>
        <location evidence="1">Mitochondrion inner membrane</location>
        <topology evidence="1">Multi-pass membrane protein</topology>
    </subcellularLocation>
</comment>
<evidence type="ECO:0000256" key="11">
    <source>
        <dbReference type="SAM" id="MobiDB-lite"/>
    </source>
</evidence>
<dbReference type="Proteomes" id="UP000008022">
    <property type="component" value="Unassembled WGS sequence"/>
</dbReference>
<keyword evidence="6" id="KW-0653">Protein transport</keyword>
<dbReference type="eggNOG" id="KOG1652">
    <property type="taxonomic scope" value="Eukaryota"/>
</dbReference>
<proteinExistence type="inferred from homology"/>
<evidence type="ECO:0000256" key="9">
    <source>
        <dbReference type="ARBA" id="ARBA00023128"/>
    </source>
</evidence>
<organism evidence="12 13">
    <name type="scientific">Oryza rufipogon</name>
    <name type="common">Brownbeard rice</name>
    <name type="synonym">Asian wild rice</name>
    <dbReference type="NCBI Taxonomy" id="4529"/>
    <lineage>
        <taxon>Eukaryota</taxon>
        <taxon>Viridiplantae</taxon>
        <taxon>Streptophyta</taxon>
        <taxon>Embryophyta</taxon>
        <taxon>Tracheophyta</taxon>
        <taxon>Spermatophyta</taxon>
        <taxon>Magnoliopsida</taxon>
        <taxon>Liliopsida</taxon>
        <taxon>Poales</taxon>
        <taxon>Poaceae</taxon>
        <taxon>BOP clade</taxon>
        <taxon>Oryzoideae</taxon>
        <taxon>Oryzeae</taxon>
        <taxon>Oryzinae</taxon>
        <taxon>Oryza</taxon>
    </lineage>
</organism>
<keyword evidence="5" id="KW-0999">Mitochondrion inner membrane</keyword>
<dbReference type="GO" id="GO:0005744">
    <property type="term" value="C:TIM23 mitochondrial import inner membrane translocase complex"/>
    <property type="evidence" value="ECO:0007669"/>
    <property type="project" value="TreeGrafter"/>
</dbReference>
<feature type="region of interest" description="Disordered" evidence="11">
    <location>
        <begin position="201"/>
        <end position="226"/>
    </location>
</feature>
<protein>
    <submittedName>
        <fullName evidence="12">Uncharacterized protein</fullName>
    </submittedName>
</protein>
<reference evidence="13" key="1">
    <citation type="submission" date="2013-06" db="EMBL/GenBank/DDBJ databases">
        <authorList>
            <person name="Zhao Q."/>
        </authorList>
    </citation>
    <scope>NUCLEOTIDE SEQUENCE</scope>
    <source>
        <strain evidence="13">cv. W1943</strain>
    </source>
</reference>
<dbReference type="PANTHER" id="PTHR10485:SF0">
    <property type="entry name" value="AT05822P-RELATED"/>
    <property type="match status" value="1"/>
</dbReference>
<reference evidence="12" key="2">
    <citation type="submission" date="2015-06" db="UniProtKB">
        <authorList>
            <consortium name="EnsemblPlants"/>
        </authorList>
    </citation>
    <scope>IDENTIFICATION</scope>
</reference>
<feature type="region of interest" description="Disordered" evidence="11">
    <location>
        <begin position="366"/>
        <end position="390"/>
    </location>
</feature>
<name>A0A0E0NWJ0_ORYRU</name>
<dbReference type="GO" id="GO:0030150">
    <property type="term" value="P:protein import into mitochondrial matrix"/>
    <property type="evidence" value="ECO:0007669"/>
    <property type="project" value="TreeGrafter"/>
</dbReference>
<evidence type="ECO:0000256" key="6">
    <source>
        <dbReference type="ARBA" id="ARBA00022927"/>
    </source>
</evidence>
<evidence type="ECO:0000313" key="13">
    <source>
        <dbReference type="Proteomes" id="UP000008022"/>
    </source>
</evidence>
<keyword evidence="13" id="KW-1185">Reference proteome</keyword>
<dbReference type="OMA" id="FPDHIVH"/>
<dbReference type="AlphaFoldDB" id="A0A0E0NWJ0"/>
<dbReference type="GO" id="GO:0008320">
    <property type="term" value="F:protein transmembrane transporter activity"/>
    <property type="evidence" value="ECO:0007669"/>
    <property type="project" value="TreeGrafter"/>
</dbReference>
<dbReference type="Gramene" id="ORUFI03G22090.1">
    <property type="protein sequence ID" value="ORUFI03G22090.1"/>
    <property type="gene ID" value="ORUFI03G22090"/>
</dbReference>
<dbReference type="Pfam" id="PF02466">
    <property type="entry name" value="Tim17"/>
    <property type="match status" value="2"/>
</dbReference>
<comment type="similarity">
    <text evidence="2">Belongs to the Tim17/Tim22/Tim23 family.</text>
</comment>
<keyword evidence="7" id="KW-1133">Transmembrane helix</keyword>
<keyword evidence="9" id="KW-0496">Mitochondrion</keyword>
<evidence type="ECO:0000256" key="1">
    <source>
        <dbReference type="ARBA" id="ARBA00004448"/>
    </source>
</evidence>
<sequence length="403" mass="41212">MGGSHAPSAQIPFPDHIVHEAGTGFALGSPGSAARRAATAARAVRAGAPRAAGSFAAFFAAFCVPECGMAYARGGKEESWNFVFAGAATSGFLRLRQGAVTAGRDALWSAAFFALAEGASLAIHRALDDLPPADGRRGLAARAPVGRPRRLPASPGFPGQLIVVKEVAVADNEDDSGFSDGFFAEERHASQAQLSLLRAPIMASPSPPRPDERDTDLPLPSPPRKPYPGFILDDAGGGFLIGGGVGSAYHAARGLLGSSSGHRLAGAARAVRANAPRISATWAARCGLYGAFKCALSLPRATDGDPVVSVLAAGAAGAAHCLRRGPLAVGRGALVGAASMAVIERADAALDNLRSWVHYHRRLVPEEDIDGGGGSDPKPDDEPPIGFLGVPPKPVVVEEVPAG</sequence>
<evidence type="ECO:0000256" key="3">
    <source>
        <dbReference type="ARBA" id="ARBA00022448"/>
    </source>
</evidence>
<evidence type="ECO:0000256" key="8">
    <source>
        <dbReference type="ARBA" id="ARBA00023010"/>
    </source>
</evidence>
<evidence type="ECO:0000256" key="5">
    <source>
        <dbReference type="ARBA" id="ARBA00022792"/>
    </source>
</evidence>
<dbReference type="PANTHER" id="PTHR10485">
    <property type="entry name" value="MITOCHONDRIAL IMPORT INNER MEMBRANE TRANSLOCASE SUBUNIT TIM-17"/>
    <property type="match status" value="1"/>
</dbReference>
<evidence type="ECO:0000256" key="2">
    <source>
        <dbReference type="ARBA" id="ARBA00008444"/>
    </source>
</evidence>
<keyword evidence="4" id="KW-0812">Transmembrane</keyword>
<accession>A0A0E0NWJ0</accession>
<dbReference type="HOGENOM" id="CLU_700924_0_0_1"/>
<keyword evidence="3" id="KW-0813">Transport</keyword>
<evidence type="ECO:0000256" key="4">
    <source>
        <dbReference type="ARBA" id="ARBA00022692"/>
    </source>
</evidence>
<dbReference type="EnsemblPlants" id="ORUFI03G22090.1">
    <property type="protein sequence ID" value="ORUFI03G22090.1"/>
    <property type="gene ID" value="ORUFI03G22090"/>
</dbReference>